<sequence>MQFRKPHLQFRILNTEIVKSRDPLPSKTIPENELEPIRRLPLLDLSLWRDYVVNKRAPLSSHKPINGTV</sequence>
<dbReference type="EMBL" id="JADGMS010000002">
    <property type="protein sequence ID" value="KAF9687961.1"/>
    <property type="molecule type" value="Genomic_DNA"/>
</dbReference>
<keyword evidence="2" id="KW-1185">Reference proteome</keyword>
<protein>
    <submittedName>
        <fullName evidence="1">Uncharacterized protein</fullName>
    </submittedName>
</protein>
<proteinExistence type="predicted"/>
<organism evidence="1 2">
    <name type="scientific">Salix dunnii</name>
    <dbReference type="NCBI Taxonomy" id="1413687"/>
    <lineage>
        <taxon>Eukaryota</taxon>
        <taxon>Viridiplantae</taxon>
        <taxon>Streptophyta</taxon>
        <taxon>Embryophyta</taxon>
        <taxon>Tracheophyta</taxon>
        <taxon>Spermatophyta</taxon>
        <taxon>Magnoliopsida</taxon>
        <taxon>eudicotyledons</taxon>
        <taxon>Gunneridae</taxon>
        <taxon>Pentapetalae</taxon>
        <taxon>rosids</taxon>
        <taxon>fabids</taxon>
        <taxon>Malpighiales</taxon>
        <taxon>Salicaceae</taxon>
        <taxon>Saliceae</taxon>
        <taxon>Salix</taxon>
    </lineage>
</organism>
<comment type="caution">
    <text evidence="1">The sequence shown here is derived from an EMBL/GenBank/DDBJ whole genome shotgun (WGS) entry which is preliminary data.</text>
</comment>
<evidence type="ECO:0000313" key="2">
    <source>
        <dbReference type="Proteomes" id="UP000657918"/>
    </source>
</evidence>
<evidence type="ECO:0000313" key="1">
    <source>
        <dbReference type="EMBL" id="KAF9687961.1"/>
    </source>
</evidence>
<accession>A0A835THH5</accession>
<gene>
    <name evidence="1" type="ORF">SADUNF_Sadunf02G0147500</name>
</gene>
<reference evidence="1 2" key="1">
    <citation type="submission" date="2020-10" db="EMBL/GenBank/DDBJ databases">
        <title>Plant Genome Project.</title>
        <authorList>
            <person name="Zhang R.-G."/>
        </authorList>
    </citation>
    <scope>NUCLEOTIDE SEQUENCE [LARGE SCALE GENOMIC DNA]</scope>
    <source>
        <strain evidence="1">FAFU-HL-1</strain>
        <tissue evidence="1">Leaf</tissue>
    </source>
</reference>
<dbReference type="AlphaFoldDB" id="A0A835THH5"/>
<name>A0A835THH5_9ROSI</name>
<dbReference type="Proteomes" id="UP000657918">
    <property type="component" value="Unassembled WGS sequence"/>
</dbReference>